<reference evidence="2" key="1">
    <citation type="journal article" date="2021" name="Curr. Microbiol.">
        <title>Complete genome of nocamycin-producing strain Saccharothrix syringae NRRL B-16468 reveals the biosynthetic potential for secondary metabolites.</title>
        <authorList>
            <person name="Mo X."/>
            <person name="Yang S."/>
        </authorList>
    </citation>
    <scope>NUCLEOTIDE SEQUENCE [LARGE SCALE GENOMIC DNA]</scope>
    <source>
        <strain evidence="2">ATCC 51364 / DSM 43886 / JCM 6844 / KCTC 9398 / NBRC 14523 / NRRL B-16468 / INA 2240</strain>
    </source>
</reference>
<dbReference type="OrthoDB" id="3214672at2"/>
<protein>
    <submittedName>
        <fullName evidence="1">Peptidase</fullName>
    </submittedName>
</protein>
<dbReference type="InterPro" id="IPR036628">
    <property type="entry name" value="Clp_N_dom_sf"/>
</dbReference>
<name>A0A5Q0H7I1_SACSY</name>
<dbReference type="AlphaFoldDB" id="A0A5Q0H7I1"/>
<evidence type="ECO:0000313" key="1">
    <source>
        <dbReference type="EMBL" id="QFZ21923.1"/>
    </source>
</evidence>
<gene>
    <name evidence="1" type="ORF">EKG83_34995</name>
</gene>
<dbReference type="KEGG" id="ssyi:EKG83_34995"/>
<organism evidence="1 2">
    <name type="scientific">Saccharothrix syringae</name>
    <name type="common">Nocardiopsis syringae</name>
    <dbReference type="NCBI Taxonomy" id="103733"/>
    <lineage>
        <taxon>Bacteria</taxon>
        <taxon>Bacillati</taxon>
        <taxon>Actinomycetota</taxon>
        <taxon>Actinomycetes</taxon>
        <taxon>Pseudonocardiales</taxon>
        <taxon>Pseudonocardiaceae</taxon>
        <taxon>Saccharothrix</taxon>
    </lineage>
</organism>
<keyword evidence="2" id="KW-1185">Reference proteome</keyword>
<sequence length="216" mass="23902">MFRGDHRELVRTLNRALGLARELGHPRTGSEHFLLALTDLVGHERALRGAVPRDGAGVEADRETLAVLGLDLDDLPGIVDHPPAREPLLPLGARKARERRARLNPPPGLDARAAYAASLRLALARREREHRREHLALTLVALDPGVAWLLRTAGVDRVALLGDLAARFPPPRRNALLRAERRLGHRARHRDLVRRYERTTGRDVVSGSAVPHLITG</sequence>
<accession>A0A5Q0H7I1</accession>
<dbReference type="EMBL" id="CP034550">
    <property type="protein sequence ID" value="QFZ21923.1"/>
    <property type="molecule type" value="Genomic_DNA"/>
</dbReference>
<evidence type="ECO:0000313" key="2">
    <source>
        <dbReference type="Proteomes" id="UP000325787"/>
    </source>
</evidence>
<dbReference type="Gene3D" id="1.10.1780.10">
    <property type="entry name" value="Clp, N-terminal domain"/>
    <property type="match status" value="1"/>
</dbReference>
<dbReference type="RefSeq" id="WP_033431903.1">
    <property type="nucleotide sequence ID" value="NZ_CP034550.1"/>
</dbReference>
<dbReference type="Proteomes" id="UP000325787">
    <property type="component" value="Chromosome"/>
</dbReference>
<proteinExistence type="predicted"/>